<dbReference type="PANTHER" id="PTHR22924">
    <property type="entry name" value="LEGHEMOGLOBIN-RELATED"/>
    <property type="match status" value="1"/>
</dbReference>
<dbReference type="PANTHER" id="PTHR22924:SF92">
    <property type="entry name" value="NON-SYMBIOTIC HEMOGLOBIN 2"/>
    <property type="match status" value="1"/>
</dbReference>
<reference evidence="4" key="1">
    <citation type="journal article" date="2023" name="Plant J.">
        <title>Genome sequences and population genomics provide insights into the demographic history, inbreeding, and mutation load of two 'living fossil' tree species of Dipteronia.</title>
        <authorList>
            <person name="Feng Y."/>
            <person name="Comes H.P."/>
            <person name="Chen J."/>
            <person name="Zhu S."/>
            <person name="Lu R."/>
            <person name="Zhang X."/>
            <person name="Li P."/>
            <person name="Qiu J."/>
            <person name="Olsen K.M."/>
            <person name="Qiu Y."/>
        </authorList>
    </citation>
    <scope>NUCLEOTIDE SEQUENCE</scope>
    <source>
        <strain evidence="4">KIB01</strain>
    </source>
</reference>
<name>A0AAD9TEB8_9ROSI</name>
<keyword evidence="2" id="KW-0479">Metal-binding</keyword>
<accession>A0AAD9TEB8</accession>
<dbReference type="SUPFAM" id="SSF46458">
    <property type="entry name" value="Globin-like"/>
    <property type="match status" value="1"/>
</dbReference>
<evidence type="ECO:0000256" key="2">
    <source>
        <dbReference type="ARBA" id="ARBA00022723"/>
    </source>
</evidence>
<dbReference type="InterPro" id="IPR009050">
    <property type="entry name" value="Globin-like_sf"/>
</dbReference>
<comment type="caution">
    <text evidence="4">The sequence shown here is derived from an EMBL/GenBank/DDBJ whole genome shotgun (WGS) entry which is preliminary data.</text>
</comment>
<organism evidence="4 5">
    <name type="scientific">Dipteronia dyeriana</name>
    <dbReference type="NCBI Taxonomy" id="168575"/>
    <lineage>
        <taxon>Eukaryota</taxon>
        <taxon>Viridiplantae</taxon>
        <taxon>Streptophyta</taxon>
        <taxon>Embryophyta</taxon>
        <taxon>Tracheophyta</taxon>
        <taxon>Spermatophyta</taxon>
        <taxon>Magnoliopsida</taxon>
        <taxon>eudicotyledons</taxon>
        <taxon>Gunneridae</taxon>
        <taxon>Pentapetalae</taxon>
        <taxon>rosids</taxon>
        <taxon>malvids</taxon>
        <taxon>Sapindales</taxon>
        <taxon>Sapindaceae</taxon>
        <taxon>Hippocastanoideae</taxon>
        <taxon>Acereae</taxon>
        <taxon>Dipteronia</taxon>
    </lineage>
</organism>
<dbReference type="Proteomes" id="UP001280121">
    <property type="component" value="Unassembled WGS sequence"/>
</dbReference>
<keyword evidence="3" id="KW-0408">Iron</keyword>
<dbReference type="AlphaFoldDB" id="A0AAD9TEB8"/>
<evidence type="ECO:0000313" key="5">
    <source>
        <dbReference type="Proteomes" id="UP001280121"/>
    </source>
</evidence>
<sequence length="131" mass="15011">MFSFLRYSDEVPQNNAKLKSHATKVFKLTYKSALQLREKGEVTVSDTTLKYLGSVHVCQEWYHRSPFEVMEPYEGESSVDTNDELNKFEVSPDIDYVPYSSLVGTLKEICGLSYKDVIEKKFDSVEDACAF</sequence>
<evidence type="ECO:0000256" key="1">
    <source>
        <dbReference type="ARBA" id="ARBA00022617"/>
    </source>
</evidence>
<dbReference type="EMBL" id="JANJYI010000009">
    <property type="protein sequence ID" value="KAK2634161.1"/>
    <property type="molecule type" value="Genomic_DNA"/>
</dbReference>
<dbReference type="GO" id="GO:0020037">
    <property type="term" value="F:heme binding"/>
    <property type="evidence" value="ECO:0007669"/>
    <property type="project" value="InterPro"/>
</dbReference>
<dbReference type="GO" id="GO:0046872">
    <property type="term" value="F:metal ion binding"/>
    <property type="evidence" value="ECO:0007669"/>
    <property type="project" value="UniProtKB-KW"/>
</dbReference>
<dbReference type="Gene3D" id="1.10.490.10">
    <property type="entry name" value="Globins"/>
    <property type="match status" value="1"/>
</dbReference>
<dbReference type="GO" id="GO:0019825">
    <property type="term" value="F:oxygen binding"/>
    <property type="evidence" value="ECO:0007669"/>
    <property type="project" value="InterPro"/>
</dbReference>
<proteinExistence type="predicted"/>
<keyword evidence="1" id="KW-0349">Heme</keyword>
<dbReference type="InterPro" id="IPR012292">
    <property type="entry name" value="Globin/Proto"/>
</dbReference>
<protein>
    <submittedName>
        <fullName evidence="4">Uncharacterized protein</fullName>
    </submittedName>
</protein>
<evidence type="ECO:0000256" key="3">
    <source>
        <dbReference type="ARBA" id="ARBA00023004"/>
    </source>
</evidence>
<evidence type="ECO:0000313" key="4">
    <source>
        <dbReference type="EMBL" id="KAK2634161.1"/>
    </source>
</evidence>
<keyword evidence="5" id="KW-1185">Reference proteome</keyword>
<dbReference type="InterPro" id="IPR001032">
    <property type="entry name" value="Leghaemoglobin-like"/>
</dbReference>
<gene>
    <name evidence="4" type="ORF">Ddye_028953</name>
</gene>